<reference evidence="2" key="1">
    <citation type="submission" date="2015-12" db="EMBL/GenBank/DDBJ databases">
        <authorList>
            <person name="Tikhonova T.V."/>
            <person name="Pavlov A.R."/>
            <person name="Beletsky A.V."/>
            <person name="Mardanov A.V."/>
            <person name="Sorokin D.Y."/>
            <person name="Ravin N.V."/>
            <person name="Popov V.O."/>
        </authorList>
    </citation>
    <scope>NUCLEOTIDE SEQUENCE</scope>
    <source>
        <strain evidence="2">DSM 14787</strain>
    </source>
</reference>
<dbReference type="RefSeq" id="WP_015259577.1">
    <property type="nucleotide sequence ID" value="NC_019902.2"/>
</dbReference>
<evidence type="ECO:0000313" key="2">
    <source>
        <dbReference type="EMBL" id="AGA34466.1"/>
    </source>
</evidence>
<accession>L0E1G9</accession>
<sequence length="258" mass="27269">MADFKTHLLGAALVSGVMATGMAMVSQSEPRAVLGYFALGVAGGILPDIDANSSIPIRIAFKLLSAVSAFVVVFHFAAALSLLELVLLGVGAYFLVRHGVFSVFTRFTRHRGVIHSIPAALFAGLLSVLIAVEVFAASSVTAWTAGLFVCVGFLVHLILDEIYSVDLLGIRIKRSFGSALNLGAPSNPIGTALLYLGVAGLYWLAPPIDEFATAVTDPAAYQTLAERLHPSDQWFENVWAELLATVRTAAQTVASLAP</sequence>
<protein>
    <submittedName>
        <fullName evidence="2">Membrane-bound metal-dependent hydrolase</fullName>
    </submittedName>
</protein>
<keyword evidence="1" id="KW-0812">Transmembrane</keyword>
<proteinExistence type="predicted"/>
<feature type="transmembrane region" description="Helical" evidence="1">
    <location>
        <begin position="180"/>
        <end position="205"/>
    </location>
</feature>
<dbReference type="Pfam" id="PF04307">
    <property type="entry name" value="YdjM"/>
    <property type="match status" value="1"/>
</dbReference>
<dbReference type="eggNOG" id="COG1988">
    <property type="taxonomic scope" value="Bacteria"/>
</dbReference>
<gene>
    <name evidence="2" type="ordered locus">TVNIR_2828</name>
</gene>
<evidence type="ECO:0000313" key="3">
    <source>
        <dbReference type="Proteomes" id="UP000010809"/>
    </source>
</evidence>
<keyword evidence="2" id="KW-0378">Hydrolase</keyword>
<dbReference type="GO" id="GO:0016787">
    <property type="term" value="F:hydrolase activity"/>
    <property type="evidence" value="ECO:0007669"/>
    <property type="project" value="UniProtKB-KW"/>
</dbReference>
<dbReference type="InterPro" id="IPR007404">
    <property type="entry name" value="YdjM-like"/>
</dbReference>
<dbReference type="PATRIC" id="fig|1255043.3.peg.2853"/>
<keyword evidence="3" id="KW-1185">Reference proteome</keyword>
<dbReference type="STRING" id="1255043.TVNIR_2828"/>
<dbReference type="HOGENOM" id="CLU_076328_0_0_6"/>
<keyword evidence="1" id="KW-0472">Membrane</keyword>
<dbReference type="Proteomes" id="UP000010809">
    <property type="component" value="Chromosome"/>
</dbReference>
<dbReference type="AlphaFoldDB" id="L0E1G9"/>
<dbReference type="EMBL" id="CP003989">
    <property type="protein sequence ID" value="AGA34466.1"/>
    <property type="molecule type" value="Genomic_DNA"/>
</dbReference>
<name>L0E1G9_THIND</name>
<keyword evidence="1" id="KW-1133">Transmembrane helix</keyword>
<feature type="transmembrane region" description="Helical" evidence="1">
    <location>
        <begin position="117"/>
        <end position="136"/>
    </location>
</feature>
<evidence type="ECO:0000256" key="1">
    <source>
        <dbReference type="SAM" id="Phobius"/>
    </source>
</evidence>
<feature type="transmembrane region" description="Helical" evidence="1">
    <location>
        <begin position="142"/>
        <end position="159"/>
    </location>
</feature>
<organism evidence="2 3">
    <name type="scientific">Thioalkalivibrio nitratireducens (strain DSM 14787 / UNIQEM 213 / ALEN2)</name>
    <dbReference type="NCBI Taxonomy" id="1255043"/>
    <lineage>
        <taxon>Bacteria</taxon>
        <taxon>Pseudomonadati</taxon>
        <taxon>Pseudomonadota</taxon>
        <taxon>Gammaproteobacteria</taxon>
        <taxon>Chromatiales</taxon>
        <taxon>Ectothiorhodospiraceae</taxon>
        <taxon>Thioalkalivibrio</taxon>
    </lineage>
</organism>
<dbReference type="KEGG" id="tni:TVNIR_2828"/>
<dbReference type="OrthoDB" id="5295350at2"/>